<dbReference type="Pfam" id="PF18266">
    <property type="entry name" value="Ncstrn_small"/>
    <property type="match status" value="1"/>
</dbReference>
<evidence type="ECO:0000256" key="7">
    <source>
        <dbReference type="ARBA" id="ARBA00022989"/>
    </source>
</evidence>
<evidence type="ECO:0000256" key="4">
    <source>
        <dbReference type="ARBA" id="ARBA00022692"/>
    </source>
</evidence>
<dbReference type="Gene3D" id="3.40.630.10">
    <property type="entry name" value="Zn peptidases"/>
    <property type="match status" value="1"/>
</dbReference>
<evidence type="ECO:0000256" key="9">
    <source>
        <dbReference type="ARBA" id="ARBA00023180"/>
    </source>
</evidence>
<dbReference type="InterPro" id="IPR041084">
    <property type="entry name" value="Ncstrn_small"/>
</dbReference>
<keyword evidence="6" id="KW-0914">Notch signaling pathway</keyword>
<keyword evidence="7" id="KW-1133">Transmembrane helix</keyword>
<dbReference type="Proteomes" id="UP000032142">
    <property type="component" value="Unassembled WGS sequence"/>
</dbReference>
<keyword evidence="9" id="KW-0325">Glycoprotein</keyword>
<evidence type="ECO:0000256" key="2">
    <source>
        <dbReference type="ARBA" id="ARBA00007717"/>
    </source>
</evidence>
<organism evidence="11 12">
    <name type="scientific">Gossypium arboreum</name>
    <name type="common">Tree cotton</name>
    <name type="synonym">Gossypium nanking</name>
    <dbReference type="NCBI Taxonomy" id="29729"/>
    <lineage>
        <taxon>Eukaryota</taxon>
        <taxon>Viridiplantae</taxon>
        <taxon>Streptophyta</taxon>
        <taxon>Embryophyta</taxon>
        <taxon>Tracheophyta</taxon>
        <taxon>Spermatophyta</taxon>
        <taxon>Magnoliopsida</taxon>
        <taxon>eudicotyledons</taxon>
        <taxon>Gunneridae</taxon>
        <taxon>Pentapetalae</taxon>
        <taxon>rosids</taxon>
        <taxon>malvids</taxon>
        <taxon>Malvales</taxon>
        <taxon>Malvaceae</taxon>
        <taxon>Malvoideae</taxon>
        <taxon>Gossypium</taxon>
    </lineage>
</organism>
<keyword evidence="8" id="KW-0472">Membrane</keyword>
<keyword evidence="12" id="KW-1185">Reference proteome</keyword>
<dbReference type="PANTHER" id="PTHR21092:SF0">
    <property type="entry name" value="NICASTRIN"/>
    <property type="match status" value="1"/>
</dbReference>
<evidence type="ECO:0000313" key="12">
    <source>
        <dbReference type="Proteomes" id="UP000032142"/>
    </source>
</evidence>
<dbReference type="GO" id="GO:0005886">
    <property type="term" value="C:plasma membrane"/>
    <property type="evidence" value="ECO:0007669"/>
    <property type="project" value="TreeGrafter"/>
</dbReference>
<feature type="domain" description="Nicastrin small lobe" evidence="10">
    <location>
        <begin position="1"/>
        <end position="47"/>
    </location>
</feature>
<proteinExistence type="inferred from homology"/>
<evidence type="ECO:0000256" key="5">
    <source>
        <dbReference type="ARBA" id="ARBA00022729"/>
    </source>
</evidence>
<dbReference type="InterPro" id="IPR008710">
    <property type="entry name" value="Nicastrin"/>
</dbReference>
<dbReference type="Pfam" id="PF05450">
    <property type="entry name" value="Nicastrin"/>
    <property type="match status" value="1"/>
</dbReference>
<accession>A0A0B0NL38</accession>
<evidence type="ECO:0000256" key="8">
    <source>
        <dbReference type="ARBA" id="ARBA00023136"/>
    </source>
</evidence>
<dbReference type="GO" id="GO:0007219">
    <property type="term" value="P:Notch signaling pathway"/>
    <property type="evidence" value="ECO:0007669"/>
    <property type="project" value="UniProtKB-KW"/>
</dbReference>
<reference evidence="12" key="1">
    <citation type="submission" date="2014-09" db="EMBL/GenBank/DDBJ databases">
        <authorList>
            <person name="Mudge J."/>
            <person name="Ramaraj T."/>
            <person name="Lindquist I.E."/>
            <person name="Bharti A.K."/>
            <person name="Sundararajan A."/>
            <person name="Cameron C.T."/>
            <person name="Woodward J.E."/>
            <person name="May G.D."/>
            <person name="Brubaker C."/>
            <person name="Broadhvest J."/>
            <person name="Wilkins T.A."/>
        </authorList>
    </citation>
    <scope>NUCLEOTIDE SEQUENCE</scope>
    <source>
        <strain evidence="12">cv. AKA8401</strain>
    </source>
</reference>
<protein>
    <recommendedName>
        <fullName evidence="3">Nicastrin</fullName>
    </recommendedName>
</protein>
<keyword evidence="4" id="KW-0812">Transmembrane</keyword>
<evidence type="ECO:0000313" key="11">
    <source>
        <dbReference type="EMBL" id="KHG13342.1"/>
    </source>
</evidence>
<sequence length="209" mass="22733">MWKSYNFPVFLLSESSTSTLQEIAMKNEKTEQAYTTNVAEFDVVMQTTKVGTHDSESCLKEETCLPLGGYRALIHVVVVSDNFTAYVLKGMGNGSVWSAVPPINNSSSNQSKPIILTVASMDAASFFRDKSLGADSPLSGVISLLAAVDALSHVDGLDNLNKQLVFLVFTGEAWGYLGSRRFLLELDQQSDAVRGLNSSLIQLVFFSFG</sequence>
<keyword evidence="5" id="KW-0732">Signal</keyword>
<evidence type="ECO:0000256" key="3">
    <source>
        <dbReference type="ARBA" id="ARBA00015303"/>
    </source>
</evidence>
<comment type="subcellular location">
    <subcellularLocation>
        <location evidence="1">Membrane</location>
        <topology evidence="1">Single-pass type I membrane protein</topology>
    </subcellularLocation>
</comment>
<dbReference type="AlphaFoldDB" id="A0A0B0NL38"/>
<evidence type="ECO:0000259" key="10">
    <source>
        <dbReference type="Pfam" id="PF18266"/>
    </source>
</evidence>
<gene>
    <name evidence="11" type="ORF">F383_18867</name>
</gene>
<dbReference type="PANTHER" id="PTHR21092">
    <property type="entry name" value="NICASTRIN"/>
    <property type="match status" value="1"/>
</dbReference>
<evidence type="ECO:0000256" key="6">
    <source>
        <dbReference type="ARBA" id="ARBA00022976"/>
    </source>
</evidence>
<dbReference type="SUPFAM" id="SSF53187">
    <property type="entry name" value="Zn-dependent exopeptidases"/>
    <property type="match status" value="1"/>
</dbReference>
<dbReference type="GO" id="GO:0016485">
    <property type="term" value="P:protein processing"/>
    <property type="evidence" value="ECO:0007669"/>
    <property type="project" value="InterPro"/>
</dbReference>
<comment type="similarity">
    <text evidence="2">Belongs to the nicastrin family.</text>
</comment>
<evidence type="ECO:0000256" key="1">
    <source>
        <dbReference type="ARBA" id="ARBA00004479"/>
    </source>
</evidence>
<name>A0A0B0NL38_GOSAR</name>
<dbReference type="EMBL" id="KN399389">
    <property type="protein sequence ID" value="KHG13342.1"/>
    <property type="molecule type" value="Genomic_DNA"/>
</dbReference>